<dbReference type="SUPFAM" id="SSF52540">
    <property type="entry name" value="P-loop containing nucleoside triphosphate hydrolases"/>
    <property type="match status" value="1"/>
</dbReference>
<dbReference type="EMBL" id="AGNL01046437">
    <property type="protein sequence ID" value="EJK47953.1"/>
    <property type="molecule type" value="Genomic_DNA"/>
</dbReference>
<reference evidence="2 3" key="1">
    <citation type="journal article" date="2012" name="Genome Biol.">
        <title>Genome and low-iron response of an oceanic diatom adapted to chronic iron limitation.</title>
        <authorList>
            <person name="Lommer M."/>
            <person name="Specht M."/>
            <person name="Roy A.S."/>
            <person name="Kraemer L."/>
            <person name="Andreson R."/>
            <person name="Gutowska M.A."/>
            <person name="Wolf J."/>
            <person name="Bergner S.V."/>
            <person name="Schilhabel M.B."/>
            <person name="Klostermeier U.C."/>
            <person name="Beiko R.G."/>
            <person name="Rosenstiel P."/>
            <person name="Hippler M."/>
            <person name="Laroche J."/>
        </authorList>
    </citation>
    <scope>NUCLEOTIDE SEQUENCE [LARGE SCALE GENOMIC DNA]</scope>
    <source>
        <strain evidence="2 3">CCMP1005</strain>
    </source>
</reference>
<feature type="compositionally biased region" description="Basic residues" evidence="1">
    <location>
        <begin position="121"/>
        <end position="131"/>
    </location>
</feature>
<dbReference type="Gene3D" id="3.40.50.300">
    <property type="entry name" value="P-loop containing nucleotide triphosphate hydrolases"/>
    <property type="match status" value="1"/>
</dbReference>
<dbReference type="AlphaFoldDB" id="K0R4E5"/>
<evidence type="ECO:0000313" key="3">
    <source>
        <dbReference type="Proteomes" id="UP000266841"/>
    </source>
</evidence>
<proteinExistence type="predicted"/>
<keyword evidence="3" id="KW-1185">Reference proteome</keyword>
<accession>K0R4E5</accession>
<dbReference type="GO" id="GO:0043139">
    <property type="term" value="F:5'-3' DNA helicase activity"/>
    <property type="evidence" value="ECO:0007669"/>
    <property type="project" value="InterPro"/>
</dbReference>
<dbReference type="eggNOG" id="KOG2373">
    <property type="taxonomic scope" value="Eukaryota"/>
</dbReference>
<dbReference type="GO" id="GO:0003697">
    <property type="term" value="F:single-stranded DNA binding"/>
    <property type="evidence" value="ECO:0007669"/>
    <property type="project" value="InterPro"/>
</dbReference>
<evidence type="ECO:0000256" key="1">
    <source>
        <dbReference type="SAM" id="MobiDB-lite"/>
    </source>
</evidence>
<dbReference type="InterPro" id="IPR027417">
    <property type="entry name" value="P-loop_NTPase"/>
</dbReference>
<comment type="caution">
    <text evidence="2">The sequence shown here is derived from an EMBL/GenBank/DDBJ whole genome shotgun (WGS) entry which is preliminary data.</text>
</comment>
<dbReference type="Pfam" id="PF13155">
    <property type="entry name" value="Toprim_2"/>
    <property type="match status" value="1"/>
</dbReference>
<feature type="region of interest" description="Disordered" evidence="1">
    <location>
        <begin position="85"/>
        <end position="161"/>
    </location>
</feature>
<dbReference type="PANTHER" id="PTHR12873">
    <property type="entry name" value="T7-LIKE MITOCHONDRIAL DNA HELICASE"/>
    <property type="match status" value="1"/>
</dbReference>
<dbReference type="PANTHER" id="PTHR12873:SF0">
    <property type="entry name" value="TWINKLE MTDNA HELICASE"/>
    <property type="match status" value="1"/>
</dbReference>
<dbReference type="Gene3D" id="3.40.1360.10">
    <property type="match status" value="1"/>
</dbReference>
<protein>
    <recommendedName>
        <fullName evidence="4">SF4 helicase domain-containing protein</fullName>
    </recommendedName>
</protein>
<sequence>MPPRRLNSVHAAQLFAPGPDGKECEALRYLTETRGLTRPVLRKYGVGRATYSFPDKSGGRLSYVPSECVTFPWIMREAEVAEQEEMRGGRYGGWSKPAGGDGAKGKTAGDGNGNRDEAAPSRRRRGRPRKRSQADEEMENIEKFRADGTPAETPPEKSDEEIQAEVEASMGPFVTRRIKVRSIANKSYQRLDPPGGGQGLFGWHTVPPTATSVVLTEGEFDAMAVCQATGRPAVSLPNGCRSLPVQAVQMLERFDTIVLWMDSDGPGREGAEMFARKLGVERCLVVRPSGKRGRREGEEGAGSGPAAEVPKDANEALLGGWDLDELIEEATNLPHERILRFADVRDQVLHEIVHPDKYRGTPMTSLPGFTSLIKGFRRGELTVLTGENFGPDGSETCAATRESPTGSGKTTFLGQTSLDLVEQGVNVLWGSFEIKNTRLMKKLLQQYMRDVLPMADHGAEMTERQREEAMTSLSALADRFEDLPMYFMKFHGGSDVDDVIDAMECEFSGVGPVCVPGDDVVVSLCFVPFPPCVKQTRRTCTTSST</sequence>
<dbReference type="OrthoDB" id="275278at2759"/>
<gene>
    <name evidence="2" type="ORF">THAOC_33293</name>
</gene>
<dbReference type="CDD" id="cd01029">
    <property type="entry name" value="TOPRIM_primases"/>
    <property type="match status" value="1"/>
</dbReference>
<evidence type="ECO:0000313" key="2">
    <source>
        <dbReference type="EMBL" id="EJK47953.1"/>
    </source>
</evidence>
<dbReference type="InterPro" id="IPR034154">
    <property type="entry name" value="TOPRIM_DnaG/twinkle"/>
</dbReference>
<dbReference type="InterPro" id="IPR027032">
    <property type="entry name" value="Twinkle-like"/>
</dbReference>
<dbReference type="SUPFAM" id="SSF56731">
    <property type="entry name" value="DNA primase core"/>
    <property type="match status" value="1"/>
</dbReference>
<dbReference type="Proteomes" id="UP000266841">
    <property type="component" value="Unassembled WGS sequence"/>
</dbReference>
<evidence type="ECO:0008006" key="4">
    <source>
        <dbReference type="Google" id="ProtNLM"/>
    </source>
</evidence>
<feature type="region of interest" description="Disordered" evidence="1">
    <location>
        <begin position="289"/>
        <end position="309"/>
    </location>
</feature>
<name>K0R4E5_THAOC</name>
<organism evidence="2 3">
    <name type="scientific">Thalassiosira oceanica</name>
    <name type="common">Marine diatom</name>
    <dbReference type="NCBI Taxonomy" id="159749"/>
    <lineage>
        <taxon>Eukaryota</taxon>
        <taxon>Sar</taxon>
        <taxon>Stramenopiles</taxon>
        <taxon>Ochrophyta</taxon>
        <taxon>Bacillariophyta</taxon>
        <taxon>Coscinodiscophyceae</taxon>
        <taxon>Thalassiosirophycidae</taxon>
        <taxon>Thalassiosirales</taxon>
        <taxon>Thalassiosiraceae</taxon>
        <taxon>Thalassiosira</taxon>
    </lineage>
</organism>